<feature type="active site" description="Proton donor" evidence="9">
    <location>
        <position position="213"/>
    </location>
</feature>
<dbReference type="STRING" id="767434.Fraau_0073"/>
<evidence type="ECO:0000256" key="3">
    <source>
        <dbReference type="ARBA" id="ARBA00006206"/>
    </source>
</evidence>
<dbReference type="GO" id="GO:0005737">
    <property type="term" value="C:cytoplasm"/>
    <property type="evidence" value="ECO:0007669"/>
    <property type="project" value="TreeGrafter"/>
</dbReference>
<comment type="pathway">
    <text evidence="2 8">Carbohydrate metabolism; hexose metabolism.</text>
</comment>
<dbReference type="Proteomes" id="UP000005234">
    <property type="component" value="Chromosome"/>
</dbReference>
<evidence type="ECO:0000313" key="13">
    <source>
        <dbReference type="EMBL" id="AFC84573.1"/>
    </source>
</evidence>
<dbReference type="GO" id="GO:0033499">
    <property type="term" value="P:galactose catabolic process via UDP-galactose, Leloir pathway"/>
    <property type="evidence" value="ECO:0007669"/>
    <property type="project" value="TreeGrafter"/>
</dbReference>
<protein>
    <recommendedName>
        <fullName evidence="5 8">Aldose 1-epimerase</fullName>
        <ecNumber evidence="4 8">5.1.3.3</ecNumber>
    </recommendedName>
</protein>
<dbReference type="InterPro" id="IPR008183">
    <property type="entry name" value="Aldose_1/G6P_1-epimerase"/>
</dbReference>
<dbReference type="KEGG" id="fau:Fraau_0073"/>
<evidence type="ECO:0000256" key="1">
    <source>
        <dbReference type="ARBA" id="ARBA00001614"/>
    </source>
</evidence>
<proteinExistence type="inferred from homology"/>
<dbReference type="eggNOG" id="COG2017">
    <property type="taxonomic scope" value="Bacteria"/>
</dbReference>
<dbReference type="PROSITE" id="PS00545">
    <property type="entry name" value="ALDOSE_1_EPIMERASE"/>
    <property type="match status" value="1"/>
</dbReference>
<dbReference type="InterPro" id="IPR011013">
    <property type="entry name" value="Gal_mutarotase_sf_dom"/>
</dbReference>
<dbReference type="InterPro" id="IPR018052">
    <property type="entry name" value="Ald1_epimerase_CS"/>
</dbReference>
<name>H8KZR2_FRAAD</name>
<dbReference type="GO" id="GO:0030246">
    <property type="term" value="F:carbohydrate binding"/>
    <property type="evidence" value="ECO:0007669"/>
    <property type="project" value="InterPro"/>
</dbReference>
<dbReference type="PIRSF" id="PIRSF005096">
    <property type="entry name" value="GALM"/>
    <property type="match status" value="1"/>
</dbReference>
<evidence type="ECO:0000256" key="11">
    <source>
        <dbReference type="PIRSR" id="PIRSR005096-3"/>
    </source>
</evidence>
<comment type="similarity">
    <text evidence="3 8">Belongs to the aldose epimerase family.</text>
</comment>
<keyword evidence="12" id="KW-0732">Signal</keyword>
<accession>H8KZR2</accession>
<feature type="binding site" evidence="11">
    <location>
        <begin position="113"/>
        <end position="114"/>
    </location>
    <ligand>
        <name>beta-D-galactose</name>
        <dbReference type="ChEBI" id="CHEBI:27667"/>
    </ligand>
</feature>
<dbReference type="NCBIfam" id="NF008277">
    <property type="entry name" value="PRK11055.1"/>
    <property type="match status" value="1"/>
</dbReference>
<feature type="binding site" evidence="11">
    <location>
        <begin position="213"/>
        <end position="215"/>
    </location>
    <ligand>
        <name>beta-D-galactose</name>
        <dbReference type="ChEBI" id="CHEBI:27667"/>
    </ligand>
</feature>
<dbReference type="CDD" id="cd09019">
    <property type="entry name" value="galactose_mutarotase_like"/>
    <property type="match status" value="1"/>
</dbReference>
<dbReference type="Pfam" id="PF01263">
    <property type="entry name" value="Aldose_epim"/>
    <property type="match status" value="1"/>
</dbReference>
<keyword evidence="6 8" id="KW-0413">Isomerase</keyword>
<dbReference type="UniPathway" id="UPA00242"/>
<dbReference type="EMBL" id="CP003350">
    <property type="protein sequence ID" value="AFC84573.1"/>
    <property type="molecule type" value="Genomic_DNA"/>
</dbReference>
<evidence type="ECO:0000256" key="2">
    <source>
        <dbReference type="ARBA" id="ARBA00005028"/>
    </source>
</evidence>
<dbReference type="PANTHER" id="PTHR10091:SF0">
    <property type="entry name" value="GALACTOSE MUTAROTASE"/>
    <property type="match status" value="1"/>
</dbReference>
<dbReference type="HOGENOM" id="CLU_031753_2_0_6"/>
<dbReference type="EC" id="5.1.3.3" evidence="4 8"/>
<comment type="catalytic activity">
    <reaction evidence="1 8">
        <text>alpha-D-glucose = beta-D-glucose</text>
        <dbReference type="Rhea" id="RHEA:10264"/>
        <dbReference type="ChEBI" id="CHEBI:15903"/>
        <dbReference type="ChEBI" id="CHEBI:17925"/>
        <dbReference type="EC" id="5.1.3.3"/>
    </reaction>
</comment>
<keyword evidence="7 8" id="KW-0119">Carbohydrate metabolism</keyword>
<organism evidence="13 14">
    <name type="scientific">Frateuria aurantia (strain ATCC 33424 / DSM 6220 / KCTC 2777 / LMG 1558 / NBRC 3245 / NCIMB 13370)</name>
    <name type="common">Acetobacter aurantius</name>
    <dbReference type="NCBI Taxonomy" id="767434"/>
    <lineage>
        <taxon>Bacteria</taxon>
        <taxon>Pseudomonadati</taxon>
        <taxon>Pseudomonadota</taxon>
        <taxon>Gammaproteobacteria</taxon>
        <taxon>Lysobacterales</taxon>
        <taxon>Rhodanobacteraceae</taxon>
        <taxon>Frateuria</taxon>
    </lineage>
</organism>
<evidence type="ECO:0000256" key="12">
    <source>
        <dbReference type="SAM" id="SignalP"/>
    </source>
</evidence>
<feature type="binding site" evidence="10">
    <location>
        <position position="285"/>
    </location>
    <ligand>
        <name>beta-D-galactose</name>
        <dbReference type="ChEBI" id="CHEBI:27667"/>
    </ligand>
</feature>
<evidence type="ECO:0000256" key="10">
    <source>
        <dbReference type="PIRSR" id="PIRSR005096-2"/>
    </source>
</evidence>
<dbReference type="Gene3D" id="2.70.98.10">
    <property type="match status" value="1"/>
</dbReference>
<evidence type="ECO:0000256" key="6">
    <source>
        <dbReference type="ARBA" id="ARBA00023235"/>
    </source>
</evidence>
<dbReference type="AlphaFoldDB" id="H8KZR2"/>
<dbReference type="GO" id="GO:0006006">
    <property type="term" value="P:glucose metabolic process"/>
    <property type="evidence" value="ECO:0007669"/>
    <property type="project" value="TreeGrafter"/>
</dbReference>
<reference evidence="13" key="1">
    <citation type="submission" date="2012-02" db="EMBL/GenBank/DDBJ databases">
        <title>The complete genome of Frateuria aurantia DSM 6220.</title>
        <authorList>
            <consortium name="US DOE Joint Genome Institute (JGI-PGF)"/>
            <person name="Lucas S."/>
            <person name="Copeland A."/>
            <person name="Lapidus A."/>
            <person name="Glavina del Rio T."/>
            <person name="Dalin E."/>
            <person name="Tice H."/>
            <person name="Bruce D."/>
            <person name="Goodwin L."/>
            <person name="Pitluck S."/>
            <person name="Peters L."/>
            <person name="Ovchinnikova G."/>
            <person name="Teshima H."/>
            <person name="Kyrpides N."/>
            <person name="Mavromatis K."/>
            <person name="Ivanova N."/>
            <person name="Brettin T."/>
            <person name="Detter J.C."/>
            <person name="Han C."/>
            <person name="Larimer F."/>
            <person name="Land M."/>
            <person name="Hauser L."/>
            <person name="Markowitz V."/>
            <person name="Cheng J.-F."/>
            <person name="Hugenholtz P."/>
            <person name="Woyke T."/>
            <person name="Wu D."/>
            <person name="Brambilla E."/>
            <person name="Klenk H.-P."/>
            <person name="Eisen J.A."/>
        </authorList>
    </citation>
    <scope>NUCLEOTIDE SEQUENCE</scope>
    <source>
        <strain evidence="13">DSM 6220</strain>
    </source>
</reference>
<keyword evidence="14" id="KW-1185">Reference proteome</keyword>
<evidence type="ECO:0000256" key="5">
    <source>
        <dbReference type="ARBA" id="ARBA00014165"/>
    </source>
</evidence>
<evidence type="ECO:0000313" key="14">
    <source>
        <dbReference type="Proteomes" id="UP000005234"/>
    </source>
</evidence>
<dbReference type="SUPFAM" id="SSF74650">
    <property type="entry name" value="Galactose mutarotase-like"/>
    <property type="match status" value="1"/>
</dbReference>
<evidence type="ECO:0000256" key="8">
    <source>
        <dbReference type="PIRNR" id="PIRNR005096"/>
    </source>
</evidence>
<dbReference type="InterPro" id="IPR015443">
    <property type="entry name" value="Aldose_1-epimerase"/>
</dbReference>
<dbReference type="InterPro" id="IPR014718">
    <property type="entry name" value="GH-type_carb-bd"/>
</dbReference>
<sequence length="386" mass="42150">MKPKTAYLSRNSRWALAIAMSLGLYAQAQAAEGIQVQSWGSSRHGQAVSQYTLTNADGMVVKFISYGGILTDIEVPDRHGNKANVLLGFANLKDYESYNGDIHFGALIGRYANRIAKGRFSLDGKDYQLEINNPPNTLHSGFHTFDDKVWTVKPLQLKDAVGAELSYVSPDGENGFPGRLTTHVRYILDNHNALHIQYQATTDKDTVLNLTNHSYFNLGGEGSGSVENEQVQIFASHYTPTDATSIPTGEVASVAGTPLDFRQPTVIAKGLRSSDPQLVWAHGYDNNLVLDHPVSATPALAARVYDPASGRQLELFTTQPGLQFYTANGLNGGVVGSTGKTYRQGDAFAMEAEHFPDSPNHPQFPSTELKPGQIFRQETVLSFSTR</sequence>
<feature type="chain" id="PRO_5003613548" description="Aldose 1-epimerase" evidence="12">
    <location>
        <begin position="31"/>
        <end position="386"/>
    </location>
</feature>
<evidence type="ECO:0000256" key="4">
    <source>
        <dbReference type="ARBA" id="ARBA00013185"/>
    </source>
</evidence>
<dbReference type="InterPro" id="IPR047215">
    <property type="entry name" value="Galactose_mutarotase-like"/>
</dbReference>
<feature type="signal peptide" evidence="12">
    <location>
        <begin position="1"/>
        <end position="30"/>
    </location>
</feature>
<feature type="active site" description="Proton acceptor" evidence="9">
    <location>
        <position position="351"/>
    </location>
</feature>
<dbReference type="PANTHER" id="PTHR10091">
    <property type="entry name" value="ALDOSE-1-EPIMERASE"/>
    <property type="match status" value="1"/>
</dbReference>
<evidence type="ECO:0000256" key="9">
    <source>
        <dbReference type="PIRSR" id="PIRSR005096-1"/>
    </source>
</evidence>
<dbReference type="OrthoDB" id="9779408at2"/>
<gene>
    <name evidence="13" type="ordered locus">Fraau_0073</name>
</gene>
<dbReference type="RefSeq" id="WP_014401579.1">
    <property type="nucleotide sequence ID" value="NC_017033.1"/>
</dbReference>
<dbReference type="GO" id="GO:0004034">
    <property type="term" value="F:aldose 1-epimerase activity"/>
    <property type="evidence" value="ECO:0007669"/>
    <property type="project" value="UniProtKB-EC"/>
</dbReference>
<evidence type="ECO:0000256" key="7">
    <source>
        <dbReference type="ARBA" id="ARBA00023277"/>
    </source>
</evidence>